<dbReference type="InterPro" id="IPR020556">
    <property type="entry name" value="Amidase_CS"/>
</dbReference>
<evidence type="ECO:0000313" key="4">
    <source>
        <dbReference type="Proteomes" id="UP000317046"/>
    </source>
</evidence>
<name>A0A4Y3KT13_9CELL</name>
<dbReference type="SUPFAM" id="SSF75304">
    <property type="entry name" value="Amidase signature (AS) enzymes"/>
    <property type="match status" value="1"/>
</dbReference>
<accession>A0A4Y3KT13</accession>
<dbReference type="PANTHER" id="PTHR46310">
    <property type="entry name" value="AMIDASE 1"/>
    <property type="match status" value="1"/>
</dbReference>
<dbReference type="Pfam" id="PF01425">
    <property type="entry name" value="Amidase"/>
    <property type="match status" value="1"/>
</dbReference>
<evidence type="ECO:0000256" key="1">
    <source>
        <dbReference type="SAM" id="MobiDB-lite"/>
    </source>
</evidence>
<keyword evidence="4" id="KW-1185">Reference proteome</keyword>
<proteinExistence type="predicted"/>
<organism evidence="3 4">
    <name type="scientific">Cellulomonas cellasea</name>
    <dbReference type="NCBI Taxonomy" id="43670"/>
    <lineage>
        <taxon>Bacteria</taxon>
        <taxon>Bacillati</taxon>
        <taxon>Actinomycetota</taxon>
        <taxon>Actinomycetes</taxon>
        <taxon>Micrococcales</taxon>
        <taxon>Cellulomonadaceae</taxon>
        <taxon>Cellulomonas</taxon>
    </lineage>
</organism>
<sequence>MGGVRGAGGAGGREPGGGRGVGEPAGREPGGTEAVDPTVWRVVGDPLVAGTADGPLRGESVAVKDLFAVAGHRVGAGVPAFLAQQGPAPAHADAVRLLLDAGADVRGIARTDELAYSLAGRNPHHGTPPNPAVPDGLPGGSSSGPAAAVALGEATIGLGTDTGGSVRVPASYQGLWGLRTTHGSVPAAGLVPLAPAFDTVGWLTRDARTLAAAADASLGVGGGCGARDDAVGDDGVADDRVADDGVRGDGVRVGGVRGDGGPVPGRPVRGFAVAPGLLAEAEPGVRAAFDHALSCLAAAGLLEDLAVVGLPVADDLLGVFRAVQAAQAWRTHGDWLTRNPDALGADVAARFRWASTITPPAPGTAVAAARRVEAVLGDRVLLLPSASSAAPPRAGGGADDERVRTATMRLTCVAGLTGRPALSVPVLGVERSGSWALAPVGLCLVGPRGSDRALVGLGARWAEELGTVGPPAAKRS</sequence>
<dbReference type="Gene3D" id="3.90.1300.10">
    <property type="entry name" value="Amidase signature (AS) domain"/>
    <property type="match status" value="1"/>
</dbReference>
<evidence type="ECO:0000259" key="2">
    <source>
        <dbReference type="Pfam" id="PF01425"/>
    </source>
</evidence>
<gene>
    <name evidence="3" type="ORF">CCE01nite_00190</name>
</gene>
<protein>
    <recommendedName>
        <fullName evidence="2">Amidase domain-containing protein</fullName>
    </recommendedName>
</protein>
<feature type="domain" description="Amidase" evidence="2">
    <location>
        <begin position="50"/>
        <end position="219"/>
    </location>
</feature>
<dbReference type="PROSITE" id="PS00571">
    <property type="entry name" value="AMIDASES"/>
    <property type="match status" value="1"/>
</dbReference>
<evidence type="ECO:0000313" key="3">
    <source>
        <dbReference type="EMBL" id="GEA86070.1"/>
    </source>
</evidence>
<dbReference type="EMBL" id="BJLR01000001">
    <property type="protein sequence ID" value="GEA86070.1"/>
    <property type="molecule type" value="Genomic_DNA"/>
</dbReference>
<feature type="region of interest" description="Disordered" evidence="1">
    <location>
        <begin position="1"/>
        <end position="37"/>
    </location>
</feature>
<comment type="caution">
    <text evidence="3">The sequence shown here is derived from an EMBL/GenBank/DDBJ whole genome shotgun (WGS) entry which is preliminary data.</text>
</comment>
<reference evidence="3" key="1">
    <citation type="submission" date="2019-06" db="EMBL/GenBank/DDBJ databases">
        <title>Whole genome shotgun sequence of Cellulomonas cellasea NBRC 3753.</title>
        <authorList>
            <person name="Hosoyama A."/>
            <person name="Uohara A."/>
            <person name="Ohji S."/>
            <person name="Ichikawa N."/>
        </authorList>
    </citation>
    <scope>NUCLEOTIDE SEQUENCE [LARGE SCALE GENOMIC DNA]</scope>
    <source>
        <strain evidence="3">NBRC 3753</strain>
    </source>
</reference>
<dbReference type="InterPro" id="IPR036928">
    <property type="entry name" value="AS_sf"/>
</dbReference>
<feature type="compositionally biased region" description="Gly residues" evidence="1">
    <location>
        <begin position="1"/>
        <end position="23"/>
    </location>
</feature>
<dbReference type="InterPro" id="IPR023631">
    <property type="entry name" value="Amidase_dom"/>
</dbReference>
<feature type="region of interest" description="Disordered" evidence="1">
    <location>
        <begin position="119"/>
        <end position="145"/>
    </location>
</feature>
<dbReference type="AlphaFoldDB" id="A0A4Y3KT13"/>
<dbReference type="PANTHER" id="PTHR46310:SF7">
    <property type="entry name" value="AMIDASE 1"/>
    <property type="match status" value="1"/>
</dbReference>
<dbReference type="Proteomes" id="UP000317046">
    <property type="component" value="Unassembled WGS sequence"/>
</dbReference>